<evidence type="ECO:0000256" key="1">
    <source>
        <dbReference type="ARBA" id="ARBA00001933"/>
    </source>
</evidence>
<dbReference type="Pfam" id="PF00155">
    <property type="entry name" value="Aminotran_1_2"/>
    <property type="match status" value="1"/>
</dbReference>
<dbReference type="InterPro" id="IPR015421">
    <property type="entry name" value="PyrdxlP-dep_Trfase_major"/>
</dbReference>
<sequence length="542" mass="59649">MSFGQALNTCLKGVLTAVATKTNREPVMAAAAVAAAATASKPEVSRTVQTTWPIVAPKAREVIYEPRVTLDNINPAIVKMDYVVRGEVLMRAAALEKELAQGVVKPFKEVIRASIGDCHAMGQQPITFLRQVLGLITYQPLFNDPTIPEDAKERARTILADCIGNSVGSYTDSSGIEIIRRHIAQYIQKRDGGIPSDPSNIIMSAGATGAIKSLMSLFRCTIDGKLPGVMIPIPQYPMYSATIAELEMAQICYHLDEERRWGLDIPGLERSVNEAKANCVPRILVVINPGNPTGQVLSRENIESIIKFAYKENLVIFADEVYQYNVHEEGSVFHSFKKVMMEMGAPYNRMELCSFMSCSKGYMGECGIRGGYVEVVNMCPDVKAMLLKSISALVCPSTIGQACMDVLVNPPKPGEPSYEQFIREKNAVLASLKERAALVADTFNSFEGFSCNPVQGAMYAFPRIHLPEKAIQAARKAGQEPDVFYVYQLLEQTGICVVPGSGFGQKAGTFHIRSTILPQPEKLKEMLSVLRSYHEKFLLQYQ</sequence>
<evidence type="ECO:0000256" key="8">
    <source>
        <dbReference type="ARBA" id="ARBA00026106"/>
    </source>
</evidence>
<protein>
    <recommendedName>
        <fullName evidence="8">alanine transaminase</fullName>
        <ecNumber evidence="8">2.6.1.2</ecNumber>
    </recommendedName>
</protein>
<evidence type="ECO:0000313" key="11">
    <source>
        <dbReference type="EnsemblMetazoa" id="AALFPA23_006238.P8080"/>
    </source>
</evidence>
<keyword evidence="12" id="KW-1185">Reference proteome</keyword>
<keyword evidence="4" id="KW-0808">Transferase</keyword>
<comment type="cofactor">
    <cofactor evidence="1">
        <name>pyridoxal 5'-phosphate</name>
        <dbReference type="ChEBI" id="CHEBI:597326"/>
    </cofactor>
</comment>
<evidence type="ECO:0000256" key="4">
    <source>
        <dbReference type="ARBA" id="ARBA00022679"/>
    </source>
</evidence>
<evidence type="ECO:0000256" key="6">
    <source>
        <dbReference type="ARBA" id="ARBA00025708"/>
    </source>
</evidence>
<dbReference type="PANTHER" id="PTHR11751">
    <property type="entry name" value="ALANINE AMINOTRANSFERASE"/>
    <property type="match status" value="1"/>
</dbReference>
<proteinExistence type="inferred from homology"/>
<comment type="pathway">
    <text evidence="6">Amino-acid degradation; L-alanine degradation via transaminase pathway; pyruvate from L-alanine: step 1/1.</text>
</comment>
<dbReference type="InterPro" id="IPR015424">
    <property type="entry name" value="PyrdxlP-dep_Trfase"/>
</dbReference>
<keyword evidence="5" id="KW-0663">Pyridoxal phosphate</keyword>
<dbReference type="GeneID" id="109409457"/>
<evidence type="ECO:0000256" key="7">
    <source>
        <dbReference type="ARBA" id="ARBA00025785"/>
    </source>
</evidence>
<reference evidence="12" key="1">
    <citation type="journal article" date="2015" name="Proc. Natl. Acad. Sci. U.S.A.">
        <title>Genome sequence of the Asian Tiger mosquito, Aedes albopictus, reveals insights into its biology, genetics, and evolution.</title>
        <authorList>
            <person name="Chen X.G."/>
            <person name="Jiang X."/>
            <person name="Gu J."/>
            <person name="Xu M."/>
            <person name="Wu Y."/>
            <person name="Deng Y."/>
            <person name="Zhang C."/>
            <person name="Bonizzoni M."/>
            <person name="Dermauw W."/>
            <person name="Vontas J."/>
            <person name="Armbruster P."/>
            <person name="Huang X."/>
            <person name="Yang Y."/>
            <person name="Zhang H."/>
            <person name="He W."/>
            <person name="Peng H."/>
            <person name="Liu Y."/>
            <person name="Wu K."/>
            <person name="Chen J."/>
            <person name="Lirakis M."/>
            <person name="Topalis P."/>
            <person name="Van Leeuwen T."/>
            <person name="Hall A.B."/>
            <person name="Jiang X."/>
            <person name="Thorpe C."/>
            <person name="Mueller R.L."/>
            <person name="Sun C."/>
            <person name="Waterhouse R.M."/>
            <person name="Yan G."/>
            <person name="Tu Z.J."/>
            <person name="Fang X."/>
            <person name="James A.A."/>
        </authorList>
    </citation>
    <scope>NUCLEOTIDE SEQUENCE [LARGE SCALE GENOMIC DNA]</scope>
    <source>
        <strain evidence="12">Foshan</strain>
    </source>
</reference>
<keyword evidence="3" id="KW-0032">Aminotransferase</keyword>
<dbReference type="InterPro" id="IPR015422">
    <property type="entry name" value="PyrdxlP-dep_Trfase_small"/>
</dbReference>
<dbReference type="EnsemblMetazoa" id="AALFPA23_006238.R8080">
    <property type="protein sequence ID" value="AALFPA23_006238.P8080"/>
    <property type="gene ID" value="AALFPA23_006238"/>
</dbReference>
<dbReference type="InterPro" id="IPR045088">
    <property type="entry name" value="ALAT1/2-like"/>
</dbReference>
<organism evidence="11 12">
    <name type="scientific">Aedes albopictus</name>
    <name type="common">Asian tiger mosquito</name>
    <name type="synonym">Stegomyia albopicta</name>
    <dbReference type="NCBI Taxonomy" id="7160"/>
    <lineage>
        <taxon>Eukaryota</taxon>
        <taxon>Metazoa</taxon>
        <taxon>Ecdysozoa</taxon>
        <taxon>Arthropoda</taxon>
        <taxon>Hexapoda</taxon>
        <taxon>Insecta</taxon>
        <taxon>Pterygota</taxon>
        <taxon>Neoptera</taxon>
        <taxon>Endopterygota</taxon>
        <taxon>Diptera</taxon>
        <taxon>Nematocera</taxon>
        <taxon>Culicoidea</taxon>
        <taxon>Culicidae</taxon>
        <taxon>Culicinae</taxon>
        <taxon>Aedini</taxon>
        <taxon>Aedes</taxon>
        <taxon>Stegomyia</taxon>
    </lineage>
</organism>
<dbReference type="PANTHER" id="PTHR11751:SF29">
    <property type="entry name" value="ALANINE TRANSAMINASE"/>
    <property type="match status" value="1"/>
</dbReference>
<dbReference type="SUPFAM" id="SSF53383">
    <property type="entry name" value="PLP-dependent transferases"/>
    <property type="match status" value="1"/>
</dbReference>
<reference evidence="11" key="2">
    <citation type="submission" date="2025-05" db="UniProtKB">
        <authorList>
            <consortium name="EnsemblMetazoa"/>
        </authorList>
    </citation>
    <scope>IDENTIFICATION</scope>
    <source>
        <strain evidence="11">Foshan</strain>
    </source>
</reference>
<dbReference type="Proteomes" id="UP000069940">
    <property type="component" value="Unassembled WGS sequence"/>
</dbReference>
<evidence type="ECO:0000259" key="10">
    <source>
        <dbReference type="Pfam" id="PF00155"/>
    </source>
</evidence>
<dbReference type="EC" id="2.6.1.2" evidence="8"/>
<dbReference type="RefSeq" id="XP_029713919.2">
    <property type="nucleotide sequence ID" value="XM_029858059.2"/>
</dbReference>
<comment type="similarity">
    <text evidence="7">Belongs to the class-I pyridoxal-phosphate-dependent aminotransferase family. Alanine aminotransferase subfamily.</text>
</comment>
<comment type="catalytic activity">
    <reaction evidence="9">
        <text>L-alanine + 2-oxoglutarate = pyruvate + L-glutamate</text>
        <dbReference type="Rhea" id="RHEA:19453"/>
        <dbReference type="ChEBI" id="CHEBI:15361"/>
        <dbReference type="ChEBI" id="CHEBI:16810"/>
        <dbReference type="ChEBI" id="CHEBI:29985"/>
        <dbReference type="ChEBI" id="CHEBI:57972"/>
        <dbReference type="EC" id="2.6.1.2"/>
    </reaction>
</comment>
<comment type="subunit">
    <text evidence="2">Homodimer.</text>
</comment>
<feature type="domain" description="Aminotransferase class I/classII large" evidence="10">
    <location>
        <begin position="131"/>
        <end position="528"/>
    </location>
</feature>
<dbReference type="Gene3D" id="1.10.287.1970">
    <property type="match status" value="1"/>
</dbReference>
<evidence type="ECO:0000256" key="2">
    <source>
        <dbReference type="ARBA" id="ARBA00011738"/>
    </source>
</evidence>
<name>A0ABM1Y6K4_AEDAL</name>
<accession>A0ABM1Y6K4</accession>
<dbReference type="CDD" id="cd00609">
    <property type="entry name" value="AAT_like"/>
    <property type="match status" value="1"/>
</dbReference>
<evidence type="ECO:0000313" key="12">
    <source>
        <dbReference type="Proteomes" id="UP000069940"/>
    </source>
</evidence>
<evidence type="ECO:0000256" key="5">
    <source>
        <dbReference type="ARBA" id="ARBA00022898"/>
    </source>
</evidence>
<dbReference type="Gene3D" id="3.40.640.10">
    <property type="entry name" value="Type I PLP-dependent aspartate aminotransferase-like (Major domain)"/>
    <property type="match status" value="1"/>
</dbReference>
<evidence type="ECO:0000256" key="3">
    <source>
        <dbReference type="ARBA" id="ARBA00022576"/>
    </source>
</evidence>
<evidence type="ECO:0000256" key="9">
    <source>
        <dbReference type="ARBA" id="ARBA00047412"/>
    </source>
</evidence>
<dbReference type="Gene3D" id="3.90.1150.10">
    <property type="entry name" value="Aspartate Aminotransferase, domain 1"/>
    <property type="match status" value="1"/>
</dbReference>
<dbReference type="InterPro" id="IPR004839">
    <property type="entry name" value="Aminotransferase_I/II_large"/>
</dbReference>